<evidence type="ECO:0000256" key="1">
    <source>
        <dbReference type="ARBA" id="ARBA00001561"/>
    </source>
</evidence>
<dbReference type="InterPro" id="IPR050695">
    <property type="entry name" value="N-acetylmuramoyl_amidase_3"/>
</dbReference>
<dbReference type="EMBL" id="CP002205">
    <property type="protein sequence ID" value="ADN08790.1"/>
    <property type="molecule type" value="Genomic_DNA"/>
</dbReference>
<dbReference type="HOGENOM" id="CLU_014322_11_1_7"/>
<dbReference type="CDD" id="cd02696">
    <property type="entry name" value="MurNAc-LAA"/>
    <property type="match status" value="1"/>
</dbReference>
<dbReference type="RefSeq" id="WP_013326546.1">
    <property type="nucleotide sequence ID" value="NC_014506.1"/>
</dbReference>
<sequence length="461" mass="52825">MIKVVALVLFFITTLHALSNLEILKRADSFSKSSSKSNQFRAYNDYKNLYLRALMNNDKKLKYSALKGIVYSGHKLHIDVKQYEKEYKQAIHVTHSSKKRHQTKKVIKIQSSHKLSAVRFKNGRLILRFDKNLKKNQVNYFTLHDRKKGVYKYIFDIHASMLKSSTTLRQEGIDKIKLAQYNPNTLRLVIQNRTPLSVRFTKKAKELSIKVANKSKKAKTAIASKKYKKAPPKRLDRDKIIVIDAGHGGKDPGAIGYRKYREKVVVLSIARELRNILRSRGYKVYMTREGDHFIKLRNRTKYANKKNADIFISIHANAVGRKDAKKVCGLECYFLSTSRSSRAKKVAAMENSADLDEMDYYGKQSFLNTINSHNIVASNKLAIDLQRGALSTLKSRYKNVKDAGVREGPFWVLVGAQMPSVLVEVGFITHPDEARKLVNRKYQKTMAKGLANGVERYFINN</sequence>
<evidence type="ECO:0000313" key="6">
    <source>
        <dbReference type="Proteomes" id="UP000007803"/>
    </source>
</evidence>
<evidence type="ECO:0000259" key="4">
    <source>
        <dbReference type="SMART" id="SM00646"/>
    </source>
</evidence>
<dbReference type="SMART" id="SM00646">
    <property type="entry name" value="Ami_3"/>
    <property type="match status" value="1"/>
</dbReference>
<keyword evidence="3 5" id="KW-0378">Hydrolase</keyword>
<accession>E0UQI8</accession>
<reference evidence="6" key="1">
    <citation type="journal article" date="2010" name="Stand. Genomic Sci.">
        <title>Complete genome sequence of Sulfurimonas autotrophica type strain (OK10).</title>
        <authorList>
            <person name="Sikorski J."/>
            <person name="Munk C."/>
            <person name="Lapidus A."/>
            <person name="Djao O."/>
            <person name="Lucas S."/>
            <person name="Glavina Del Rio T."/>
            <person name="Nolan M."/>
            <person name="Tice H."/>
            <person name="Han C."/>
            <person name="Cheng J."/>
            <person name="Tapia R."/>
            <person name="Goodwin L."/>
            <person name="Pitluck S."/>
            <person name="Liolios K."/>
            <person name="Ivanova N."/>
            <person name="Mavromatis K."/>
            <person name="Mikhailova N."/>
            <person name="Pati A."/>
            <person name="Sims D."/>
            <person name="Meincke L."/>
            <person name="Brettin T."/>
            <person name="Detter J."/>
            <person name="Chen A."/>
            <person name="Palaniappan K."/>
            <person name="Land M."/>
            <person name="Hauser L."/>
            <person name="Chang Y."/>
            <person name="Jeffries C."/>
            <person name="Rohde M."/>
            <person name="Lang E."/>
            <person name="Spring S."/>
            <person name="Goker M."/>
            <person name="Woyke T."/>
            <person name="Bristow J."/>
            <person name="Eisen J."/>
            <person name="Markowitz V."/>
            <person name="Hugenholtz P."/>
            <person name="Kyrpides N."/>
            <person name="Klenk H."/>
        </authorList>
    </citation>
    <scope>NUCLEOTIDE SEQUENCE [LARGE SCALE GENOMIC DNA]</scope>
    <source>
        <strain evidence="6">ATCC BAA-671 / DSM 16294 / JCM 11897 / OK10</strain>
    </source>
</reference>
<protein>
    <recommendedName>
        <fullName evidence="2">N-acetylmuramoyl-L-alanine amidase</fullName>
        <ecNumber evidence="2">3.5.1.28</ecNumber>
    </recommendedName>
</protein>
<dbReference type="InterPro" id="IPR002508">
    <property type="entry name" value="MurNAc-LAA_cat"/>
</dbReference>
<dbReference type="GO" id="GO:0008745">
    <property type="term" value="F:N-acetylmuramoyl-L-alanine amidase activity"/>
    <property type="evidence" value="ECO:0007669"/>
    <property type="project" value="UniProtKB-EC"/>
</dbReference>
<evidence type="ECO:0000256" key="3">
    <source>
        <dbReference type="ARBA" id="ARBA00022801"/>
    </source>
</evidence>
<dbReference type="eggNOG" id="COG0860">
    <property type="taxonomic scope" value="Bacteria"/>
</dbReference>
<comment type="catalytic activity">
    <reaction evidence="1">
        <text>Hydrolyzes the link between N-acetylmuramoyl residues and L-amino acid residues in certain cell-wall glycopeptides.</text>
        <dbReference type="EC" id="3.5.1.28"/>
    </reaction>
</comment>
<dbReference type="GO" id="GO:0030288">
    <property type="term" value="C:outer membrane-bounded periplasmic space"/>
    <property type="evidence" value="ECO:0007669"/>
    <property type="project" value="TreeGrafter"/>
</dbReference>
<feature type="domain" description="MurNAc-LAA" evidence="4">
    <location>
        <begin position="300"/>
        <end position="455"/>
    </location>
</feature>
<organism evidence="5 6">
    <name type="scientific">Sulfurimonas autotrophica (strain ATCC BAA-671 / DSM 16294 / JCM 11897 / OK10)</name>
    <dbReference type="NCBI Taxonomy" id="563040"/>
    <lineage>
        <taxon>Bacteria</taxon>
        <taxon>Pseudomonadati</taxon>
        <taxon>Campylobacterota</taxon>
        <taxon>Epsilonproteobacteria</taxon>
        <taxon>Campylobacterales</taxon>
        <taxon>Sulfurimonadaceae</taxon>
        <taxon>Sulfurimonas</taxon>
    </lineage>
</organism>
<dbReference type="SUPFAM" id="SSF53187">
    <property type="entry name" value="Zn-dependent exopeptidases"/>
    <property type="match status" value="1"/>
</dbReference>
<dbReference type="PANTHER" id="PTHR30404:SF0">
    <property type="entry name" value="N-ACETYLMURAMOYL-L-ALANINE AMIDASE AMIC"/>
    <property type="match status" value="1"/>
</dbReference>
<dbReference type="Gene3D" id="3.40.630.40">
    <property type="entry name" value="Zn-dependent exopeptidases"/>
    <property type="match status" value="1"/>
</dbReference>
<dbReference type="AlphaFoldDB" id="E0UQI8"/>
<dbReference type="Pfam" id="PF01520">
    <property type="entry name" value="Amidase_3"/>
    <property type="match status" value="1"/>
</dbReference>
<dbReference type="FunFam" id="3.40.630.40:FF:000005">
    <property type="entry name" value="N-acetylmuramoyl-L-alanine amidase (AmiA)"/>
    <property type="match status" value="1"/>
</dbReference>
<name>E0UQI8_SULAO</name>
<keyword evidence="6" id="KW-1185">Reference proteome</keyword>
<dbReference type="STRING" id="563040.Saut_0741"/>
<proteinExistence type="predicted"/>
<dbReference type="PANTHER" id="PTHR30404">
    <property type="entry name" value="N-ACETYLMURAMOYL-L-ALANINE AMIDASE"/>
    <property type="match status" value="1"/>
</dbReference>
<dbReference type="OrthoDB" id="9806267at2"/>
<gene>
    <name evidence="5" type="ordered locus">Saut_0741</name>
</gene>
<dbReference type="Proteomes" id="UP000007803">
    <property type="component" value="Chromosome"/>
</dbReference>
<evidence type="ECO:0000313" key="5">
    <source>
        <dbReference type="EMBL" id="ADN08790.1"/>
    </source>
</evidence>
<dbReference type="EC" id="3.5.1.28" evidence="2"/>
<dbReference type="KEGG" id="sua:Saut_0741"/>
<evidence type="ECO:0000256" key="2">
    <source>
        <dbReference type="ARBA" id="ARBA00011901"/>
    </source>
</evidence>
<dbReference type="GO" id="GO:0009253">
    <property type="term" value="P:peptidoglycan catabolic process"/>
    <property type="evidence" value="ECO:0007669"/>
    <property type="project" value="InterPro"/>
</dbReference>